<dbReference type="OrthoDB" id="2697500at2"/>
<evidence type="ECO:0000313" key="1">
    <source>
        <dbReference type="EMBL" id="SFG67482.1"/>
    </source>
</evidence>
<name>A0A1I2TRC3_9BACL</name>
<organism evidence="1 2">
    <name type="scientific">Sporolactobacillus nakayamae</name>
    <dbReference type="NCBI Taxonomy" id="269670"/>
    <lineage>
        <taxon>Bacteria</taxon>
        <taxon>Bacillati</taxon>
        <taxon>Bacillota</taxon>
        <taxon>Bacilli</taxon>
        <taxon>Bacillales</taxon>
        <taxon>Sporolactobacillaceae</taxon>
        <taxon>Sporolactobacillus</taxon>
    </lineage>
</organism>
<gene>
    <name evidence="1" type="ORF">SAMN02982927_02402</name>
</gene>
<protein>
    <submittedName>
        <fullName evidence="1">YppG-like protein</fullName>
    </submittedName>
</protein>
<dbReference type="EMBL" id="FOOY01000017">
    <property type="protein sequence ID" value="SFG67482.1"/>
    <property type="molecule type" value="Genomic_DNA"/>
</dbReference>
<dbReference type="AlphaFoldDB" id="A0A1I2TRC3"/>
<dbReference type="InterPro" id="IPR025555">
    <property type="entry name" value="YppG"/>
</dbReference>
<keyword evidence="2" id="KW-1185">Reference proteome</keyword>
<accession>A0A1I2TRC3</accession>
<dbReference type="Pfam" id="PF14179">
    <property type="entry name" value="YppG"/>
    <property type="match status" value="1"/>
</dbReference>
<dbReference type="Proteomes" id="UP000198752">
    <property type="component" value="Unassembled WGS sequence"/>
</dbReference>
<reference evidence="2" key="1">
    <citation type="submission" date="2016-10" db="EMBL/GenBank/DDBJ databases">
        <authorList>
            <person name="Varghese N."/>
            <person name="Submissions S."/>
        </authorList>
    </citation>
    <scope>NUCLEOTIDE SEQUENCE [LARGE SCALE GENOMIC DNA]</scope>
    <source>
        <strain evidence="2">ATCC 700379</strain>
    </source>
</reference>
<evidence type="ECO:0000313" key="2">
    <source>
        <dbReference type="Proteomes" id="UP000198752"/>
    </source>
</evidence>
<sequence>MIQPGPNPRDSHFDPFTYLMFGSQIPPVQQPQAYRPPQEFYQNNGWQASGMQTAPVQPLQPSQPAQPGFLKPFLGQDGHIDVGKMMNGASQLVNVINQTAPAIKQLSPLLNFFKKP</sequence>
<proteinExistence type="predicted"/>
<dbReference type="RefSeq" id="WP_093673279.1">
    <property type="nucleotide sequence ID" value="NZ_FOOY01000017.1"/>
</dbReference>